<dbReference type="AlphaFoldDB" id="A0A117RXS9"/>
<protein>
    <submittedName>
        <fullName evidence="2">Uncharacterized protein</fullName>
    </submittedName>
</protein>
<proteinExistence type="predicted"/>
<dbReference type="RefSeq" id="WP_067034173.1">
    <property type="nucleotide sequence ID" value="NZ_KQ949123.1"/>
</dbReference>
<evidence type="ECO:0000313" key="2">
    <source>
        <dbReference type="EMBL" id="KUO15062.1"/>
    </source>
</evidence>
<keyword evidence="3" id="KW-1185">Reference proteome</keyword>
<evidence type="ECO:0000313" key="3">
    <source>
        <dbReference type="Proteomes" id="UP000053260"/>
    </source>
</evidence>
<name>A0A117RXS9_9ACTN</name>
<dbReference type="EMBL" id="LMXB01000124">
    <property type="protein sequence ID" value="KUO15062.1"/>
    <property type="molecule type" value="Genomic_DNA"/>
</dbReference>
<reference evidence="2 3" key="1">
    <citation type="submission" date="2015-10" db="EMBL/GenBank/DDBJ databases">
        <title>Draft genome sequence of Streptomyces sp. RV15, isolated from a marine sponge.</title>
        <authorList>
            <person name="Ruckert C."/>
            <person name="Abdelmohsen U.R."/>
            <person name="Winkler A."/>
            <person name="Hentschel U."/>
            <person name="Kalinowski J."/>
            <person name="Kampfer P."/>
            <person name="Glaeser S."/>
        </authorList>
    </citation>
    <scope>NUCLEOTIDE SEQUENCE [LARGE SCALE GENOMIC DNA]</scope>
    <source>
        <strain evidence="2 3">RV15</strain>
    </source>
</reference>
<gene>
    <name evidence="2" type="ORF">AQJ91_43445</name>
</gene>
<comment type="caution">
    <text evidence="2">The sequence shown here is derived from an EMBL/GenBank/DDBJ whole genome shotgun (WGS) entry which is preliminary data.</text>
</comment>
<evidence type="ECO:0000256" key="1">
    <source>
        <dbReference type="SAM" id="MobiDB-lite"/>
    </source>
</evidence>
<feature type="compositionally biased region" description="Low complexity" evidence="1">
    <location>
        <begin position="13"/>
        <end position="33"/>
    </location>
</feature>
<accession>A0A117RXS9</accession>
<organism evidence="2 3">
    <name type="scientific">Streptomyces dysideae</name>
    <dbReference type="NCBI Taxonomy" id="909626"/>
    <lineage>
        <taxon>Bacteria</taxon>
        <taxon>Bacillati</taxon>
        <taxon>Actinomycetota</taxon>
        <taxon>Actinomycetes</taxon>
        <taxon>Kitasatosporales</taxon>
        <taxon>Streptomycetaceae</taxon>
        <taxon>Streptomyces</taxon>
    </lineage>
</organism>
<dbReference type="STRING" id="909626.AQJ91_43445"/>
<feature type="region of interest" description="Disordered" evidence="1">
    <location>
        <begin position="1"/>
        <end position="33"/>
    </location>
</feature>
<dbReference type="Proteomes" id="UP000053260">
    <property type="component" value="Unassembled WGS sequence"/>
</dbReference>
<sequence length="59" mass="6455">MTSTPDPSVTRGPRAAEIRAASPRAPRSEPALEAAQRLQQALWRAALWMDNNSGLHRCS</sequence>